<proteinExistence type="predicted"/>
<gene>
    <name evidence="5" type="primary">FUOM</name>
</gene>
<dbReference type="InterPro" id="IPR050443">
    <property type="entry name" value="RbsD/FucU_mutarotase"/>
</dbReference>
<dbReference type="RefSeq" id="XP_024618215.1">
    <property type="nucleotide sequence ID" value="XM_024762447.1"/>
</dbReference>
<dbReference type="GeneID" id="112411373"/>
<comment type="catalytic activity">
    <reaction evidence="2">
        <text>alpha-L-fucose = beta-L-fucose</text>
        <dbReference type="Rhea" id="RHEA:25580"/>
        <dbReference type="ChEBI" id="CHEBI:42548"/>
        <dbReference type="ChEBI" id="CHEBI:42589"/>
        <dbReference type="EC" id="5.1.3.29"/>
    </reaction>
</comment>
<evidence type="ECO:0000256" key="2">
    <source>
        <dbReference type="ARBA" id="ARBA00036324"/>
    </source>
</evidence>
<dbReference type="InterPro" id="IPR023750">
    <property type="entry name" value="RbsD-like_sf"/>
</dbReference>
<dbReference type="GO" id="GO:0042806">
    <property type="term" value="F:fucose binding"/>
    <property type="evidence" value="ECO:0007669"/>
    <property type="project" value="TreeGrafter"/>
</dbReference>
<dbReference type="PANTHER" id="PTHR31690">
    <property type="entry name" value="FUCOSE MUTAROTASE"/>
    <property type="match status" value="1"/>
</dbReference>
<dbReference type="Proteomes" id="UP000252040">
    <property type="component" value="Unplaced"/>
</dbReference>
<keyword evidence="1" id="KW-0413">Isomerase</keyword>
<dbReference type="GO" id="GO:0036373">
    <property type="term" value="F:L-fucose mutarotase activity"/>
    <property type="evidence" value="ECO:0007669"/>
    <property type="project" value="UniProtKB-EC"/>
</dbReference>
<reference evidence="5" key="1">
    <citation type="submission" date="2025-08" db="UniProtKB">
        <authorList>
            <consortium name="RefSeq"/>
        </authorList>
    </citation>
    <scope>IDENTIFICATION</scope>
    <source>
        <tissue evidence="5">Meat</tissue>
    </source>
</reference>
<dbReference type="Pfam" id="PF05025">
    <property type="entry name" value="RbsD_FucU"/>
    <property type="match status" value="1"/>
</dbReference>
<organism evidence="4 5">
    <name type="scientific">Neophocaena asiaeorientalis asiaeorientalis</name>
    <name type="common">Yangtze finless porpoise</name>
    <name type="synonym">Neophocaena phocaenoides subsp. asiaeorientalis</name>
    <dbReference type="NCBI Taxonomy" id="1706337"/>
    <lineage>
        <taxon>Eukaryota</taxon>
        <taxon>Metazoa</taxon>
        <taxon>Chordata</taxon>
        <taxon>Craniata</taxon>
        <taxon>Vertebrata</taxon>
        <taxon>Euteleostomi</taxon>
        <taxon>Mammalia</taxon>
        <taxon>Eutheria</taxon>
        <taxon>Laurasiatheria</taxon>
        <taxon>Artiodactyla</taxon>
        <taxon>Whippomorpha</taxon>
        <taxon>Cetacea</taxon>
        <taxon>Odontoceti</taxon>
        <taxon>Phocoenidae</taxon>
        <taxon>Neophocaena</taxon>
    </lineage>
</organism>
<dbReference type="AlphaFoldDB" id="A0A341CV08"/>
<name>A0A341CV08_NEOAA</name>
<sequence length="157" mass="16589">MRSQVAGRETAASEVGTLASGLGIPQRLEAVLQLLPLDCYVESPAVVVELVPSDRERGLQTPVWTSYQSILSRAGCAVRSPASWGPQPGESADAPLGLGPSTAPLAFQSPLATIETFEFYEWTRKAFAVVTTGEAALYGNLILKKGLPAPDALFQAC</sequence>
<evidence type="ECO:0000313" key="4">
    <source>
        <dbReference type="Proteomes" id="UP000252040"/>
    </source>
</evidence>
<evidence type="ECO:0000256" key="3">
    <source>
        <dbReference type="ARBA" id="ARBA00038859"/>
    </source>
</evidence>
<dbReference type="InterPro" id="IPR007721">
    <property type="entry name" value="RbsD_FucU"/>
</dbReference>
<dbReference type="EC" id="5.1.3.29" evidence="3"/>
<dbReference type="SUPFAM" id="SSF102546">
    <property type="entry name" value="RbsD-like"/>
    <property type="match status" value="1"/>
</dbReference>
<dbReference type="PANTHER" id="PTHR31690:SF4">
    <property type="entry name" value="FUCOSE MUTAROTASE"/>
    <property type="match status" value="1"/>
</dbReference>
<dbReference type="CTD" id="282969"/>
<keyword evidence="4" id="KW-1185">Reference proteome</keyword>
<dbReference type="Gene3D" id="3.40.1650.10">
    <property type="entry name" value="RbsD-like domain"/>
    <property type="match status" value="1"/>
</dbReference>
<evidence type="ECO:0000313" key="5">
    <source>
        <dbReference type="RefSeq" id="XP_024618215.1"/>
    </source>
</evidence>
<accession>A0A341CV08</accession>
<dbReference type="GO" id="GO:0006004">
    <property type="term" value="P:fucose metabolic process"/>
    <property type="evidence" value="ECO:0007669"/>
    <property type="project" value="TreeGrafter"/>
</dbReference>
<evidence type="ECO:0000256" key="1">
    <source>
        <dbReference type="ARBA" id="ARBA00023235"/>
    </source>
</evidence>
<protein>
    <recommendedName>
        <fullName evidence="3">L-fucose mutarotase</fullName>
        <ecNumber evidence="3">5.1.3.29</ecNumber>
    </recommendedName>
</protein>